<gene>
    <name evidence="1" type="ordered locus">P9303_02911</name>
</gene>
<dbReference type="Proteomes" id="UP000002274">
    <property type="component" value="Chromosome"/>
</dbReference>
<proteinExistence type="predicted"/>
<sequence length="56" mass="6675">MVRHSKHQWIEERREKFRCPHCGEVVACSEEGVLGLYSAKIFRSHQQACEREKMSR</sequence>
<dbReference type="KEGG" id="pmf:P9303_02911"/>
<accession>A2C6D4</accession>
<organism evidence="1 2">
    <name type="scientific">Prochlorococcus marinus (strain MIT 9303)</name>
    <dbReference type="NCBI Taxonomy" id="59922"/>
    <lineage>
        <taxon>Bacteria</taxon>
        <taxon>Bacillati</taxon>
        <taxon>Cyanobacteriota</taxon>
        <taxon>Cyanophyceae</taxon>
        <taxon>Synechococcales</taxon>
        <taxon>Prochlorococcaceae</taxon>
        <taxon>Prochlorococcus</taxon>
    </lineage>
</organism>
<dbReference type="AlphaFoldDB" id="A2C6D4"/>
<dbReference type="EMBL" id="CP000554">
    <property type="protein sequence ID" value="ABM77044.1"/>
    <property type="molecule type" value="Genomic_DNA"/>
</dbReference>
<evidence type="ECO:0000313" key="2">
    <source>
        <dbReference type="Proteomes" id="UP000002274"/>
    </source>
</evidence>
<name>A2C6D4_PROM3</name>
<dbReference type="STRING" id="59922.P9303_02911"/>
<reference evidence="1 2" key="1">
    <citation type="journal article" date="2007" name="PLoS Genet.">
        <title>Patterns and implications of gene gain and loss in the evolution of Prochlorococcus.</title>
        <authorList>
            <person name="Kettler G.C."/>
            <person name="Martiny A.C."/>
            <person name="Huang K."/>
            <person name="Zucker J."/>
            <person name="Coleman M.L."/>
            <person name="Rodrigue S."/>
            <person name="Chen F."/>
            <person name="Lapidus A."/>
            <person name="Ferriera S."/>
            <person name="Johnson J."/>
            <person name="Steglich C."/>
            <person name="Church G.M."/>
            <person name="Richardson P."/>
            <person name="Chisholm S.W."/>
        </authorList>
    </citation>
    <scope>NUCLEOTIDE SEQUENCE [LARGE SCALE GENOMIC DNA]</scope>
    <source>
        <strain evidence="1 2">MIT 9303</strain>
    </source>
</reference>
<evidence type="ECO:0000313" key="1">
    <source>
        <dbReference type="EMBL" id="ABM77044.1"/>
    </source>
</evidence>
<dbReference type="HOGENOM" id="CLU_3010675_0_0_3"/>
<protein>
    <submittedName>
        <fullName evidence="1">Uncharacterized protein</fullName>
    </submittedName>
</protein>